<feature type="chain" id="PRO_5018780996" description="Outer membrane protein beta-barrel domain-containing protein" evidence="2">
    <location>
        <begin position="23"/>
        <end position="262"/>
    </location>
</feature>
<evidence type="ECO:0000313" key="3">
    <source>
        <dbReference type="EMBL" id="RTQ49559.1"/>
    </source>
</evidence>
<dbReference type="OrthoDB" id="658990at2"/>
<name>A0A3S0JDX0_9BACT</name>
<gene>
    <name evidence="3" type="ORF">EJV47_12095</name>
</gene>
<evidence type="ECO:0008006" key="5">
    <source>
        <dbReference type="Google" id="ProtNLM"/>
    </source>
</evidence>
<keyword evidence="4" id="KW-1185">Reference proteome</keyword>
<accession>A0A3S0JDX0</accession>
<organism evidence="3 4">
    <name type="scientific">Hymenobacter gummosus</name>
    <dbReference type="NCBI Taxonomy" id="1776032"/>
    <lineage>
        <taxon>Bacteria</taxon>
        <taxon>Pseudomonadati</taxon>
        <taxon>Bacteroidota</taxon>
        <taxon>Cytophagia</taxon>
        <taxon>Cytophagales</taxon>
        <taxon>Hymenobacteraceae</taxon>
        <taxon>Hymenobacter</taxon>
    </lineage>
</organism>
<evidence type="ECO:0000313" key="4">
    <source>
        <dbReference type="Proteomes" id="UP000282184"/>
    </source>
</evidence>
<feature type="signal peptide" evidence="2">
    <location>
        <begin position="1"/>
        <end position="22"/>
    </location>
</feature>
<dbReference type="EMBL" id="RXOF01000006">
    <property type="protein sequence ID" value="RTQ49559.1"/>
    <property type="molecule type" value="Genomic_DNA"/>
</dbReference>
<sequence length="262" mass="26966">MKTLGLSALLSLSTLAAVPATAQTRPVAKPAAKPAATTSKTTTTAKPAAKPATTAAKPVAKPVAAPAEAEETAAAPAKPAAKPAATKAKPSAKSAGNEFGVGSIAANLGIGFGVGYGYYGTLNATPAMSLSVERGSIEGVGPGIIGIGGLVGYKGYSYKYGNGYKSTWNNILVSVRGTYHYNILENPKLDTYAGLSLGVRMQNWKDTYYDNTPGLSGYKSSSAYLTSGIFIGARYMLTDNFGGFGEVGYDMSYLKIGLTARF</sequence>
<evidence type="ECO:0000256" key="2">
    <source>
        <dbReference type="SAM" id="SignalP"/>
    </source>
</evidence>
<comment type="caution">
    <text evidence="3">The sequence shown here is derived from an EMBL/GenBank/DDBJ whole genome shotgun (WGS) entry which is preliminary data.</text>
</comment>
<feature type="region of interest" description="Disordered" evidence="1">
    <location>
        <begin position="22"/>
        <end position="95"/>
    </location>
</feature>
<keyword evidence="2" id="KW-0732">Signal</keyword>
<dbReference type="AlphaFoldDB" id="A0A3S0JDX0"/>
<proteinExistence type="predicted"/>
<reference evidence="3 4" key="1">
    <citation type="submission" date="2018-12" db="EMBL/GenBank/DDBJ databases">
        <title>Hymenobacter gummosus sp. nov., isolated from a spring.</title>
        <authorList>
            <person name="Nie L."/>
        </authorList>
    </citation>
    <scope>NUCLEOTIDE SEQUENCE [LARGE SCALE GENOMIC DNA]</scope>
    <source>
        <strain evidence="3 4">KCTC 52166</strain>
    </source>
</reference>
<dbReference type="RefSeq" id="WP_126693418.1">
    <property type="nucleotide sequence ID" value="NZ_RXOF01000006.1"/>
</dbReference>
<protein>
    <recommendedName>
        <fullName evidence="5">Outer membrane protein beta-barrel domain-containing protein</fullName>
    </recommendedName>
</protein>
<evidence type="ECO:0000256" key="1">
    <source>
        <dbReference type="SAM" id="MobiDB-lite"/>
    </source>
</evidence>
<dbReference type="Proteomes" id="UP000282184">
    <property type="component" value="Unassembled WGS sequence"/>
</dbReference>